<dbReference type="Gene3D" id="3.40.190.10">
    <property type="entry name" value="Periplasmic binding protein-like II"/>
    <property type="match status" value="1"/>
</dbReference>
<dbReference type="Pfam" id="PF01547">
    <property type="entry name" value="SBP_bac_1"/>
    <property type="match status" value="1"/>
</dbReference>
<evidence type="ECO:0000313" key="2">
    <source>
        <dbReference type="Proteomes" id="UP000198833"/>
    </source>
</evidence>
<organism evidence="1 2">
    <name type="scientific">Ignavigranum ruoffiae</name>
    <dbReference type="NCBI Taxonomy" id="89093"/>
    <lineage>
        <taxon>Bacteria</taxon>
        <taxon>Bacillati</taxon>
        <taxon>Bacillota</taxon>
        <taxon>Bacilli</taxon>
        <taxon>Lactobacillales</taxon>
        <taxon>Aerococcaceae</taxon>
        <taxon>Ignavigranum</taxon>
    </lineage>
</organism>
<dbReference type="EMBL" id="FOEN01000007">
    <property type="protein sequence ID" value="SEQ24155.1"/>
    <property type="molecule type" value="Genomic_DNA"/>
</dbReference>
<reference evidence="1 2" key="1">
    <citation type="submission" date="2016-10" db="EMBL/GenBank/DDBJ databases">
        <authorList>
            <person name="de Groot N.N."/>
        </authorList>
    </citation>
    <scope>NUCLEOTIDE SEQUENCE [LARGE SCALE GENOMIC DNA]</scope>
    <source>
        <strain evidence="1 2">DSM 15695</strain>
    </source>
</reference>
<dbReference type="Proteomes" id="UP000198833">
    <property type="component" value="Unassembled WGS sequence"/>
</dbReference>
<name>A0A1H9EEU2_9LACT</name>
<dbReference type="SUPFAM" id="SSF53850">
    <property type="entry name" value="Periplasmic binding protein-like II"/>
    <property type="match status" value="1"/>
</dbReference>
<proteinExistence type="predicted"/>
<keyword evidence="2" id="KW-1185">Reference proteome</keyword>
<dbReference type="PROSITE" id="PS51257">
    <property type="entry name" value="PROKAR_LIPOPROTEIN"/>
    <property type="match status" value="1"/>
</dbReference>
<evidence type="ECO:0000313" key="1">
    <source>
        <dbReference type="EMBL" id="SEQ24155.1"/>
    </source>
</evidence>
<sequence length="195" mass="21891">MEGHKGRLWIIWAVCCLFLLGCSNKMAEKEAEKQGNNSKQDQEQVANNVNKEGFPITKDTLELTMMAPNLGLAEWADMPLIQDYEKKTNIKLSFQTPPQSEFSTKFNLAFASGELPDIIYAGGPNTLNDAIEVDYGQQGLLVPLEDYLEEYAPNFYKLMKENPEIEKSITTGEGHIYALPHITKGPTSQWIMGPM</sequence>
<accession>A0A1H9EEU2</accession>
<dbReference type="AlphaFoldDB" id="A0A1H9EEU2"/>
<dbReference type="RefSeq" id="WP_092571950.1">
    <property type="nucleotide sequence ID" value="NZ_CP149446.1"/>
</dbReference>
<dbReference type="STRING" id="89093.SAMN04488558_10716"/>
<dbReference type="OrthoDB" id="9787283at2"/>
<dbReference type="InterPro" id="IPR006059">
    <property type="entry name" value="SBP"/>
</dbReference>
<gene>
    <name evidence="1" type="ORF">SAMN04488558_10716</name>
</gene>
<protein>
    <submittedName>
        <fullName evidence="1">Extracellular solute-binding protein</fullName>
    </submittedName>
</protein>